<dbReference type="RefSeq" id="WP_090550941.1">
    <property type="nucleotide sequence ID" value="NZ_FNFP01000001.1"/>
</dbReference>
<proteinExistence type="predicted"/>
<sequence length="152" mass="17461">MKKVKILLLFFIILIITGCNKYIENQSIENDGTKVIIIGHYTKPKSINNENTIIVDRHGREYLEFIVEGVISDFELVGLEWDDAENALKEKDVLTELGKLENKTVIIKTFLPEGIPFEKIKWKSTAGNSYDYIIAEYSLVGECENYLELNIE</sequence>
<dbReference type="Proteomes" id="UP000198718">
    <property type="component" value="Unassembled WGS sequence"/>
</dbReference>
<evidence type="ECO:0000313" key="2">
    <source>
        <dbReference type="Proteomes" id="UP000198718"/>
    </source>
</evidence>
<name>A0A1G8ZQG0_9FIRM</name>
<gene>
    <name evidence="1" type="ORF">SAMN05660472_00935</name>
</gene>
<dbReference type="OrthoDB" id="2082787at2"/>
<protein>
    <submittedName>
        <fullName evidence="1">Uncharacterized protein</fullName>
    </submittedName>
</protein>
<organism evidence="1 2">
    <name type="scientific">Natronincola ferrireducens</name>
    <dbReference type="NCBI Taxonomy" id="393762"/>
    <lineage>
        <taxon>Bacteria</taxon>
        <taxon>Bacillati</taxon>
        <taxon>Bacillota</taxon>
        <taxon>Clostridia</taxon>
        <taxon>Peptostreptococcales</taxon>
        <taxon>Natronincolaceae</taxon>
        <taxon>Natronincola</taxon>
    </lineage>
</organism>
<evidence type="ECO:0000313" key="1">
    <source>
        <dbReference type="EMBL" id="SDK17339.1"/>
    </source>
</evidence>
<dbReference type="AlphaFoldDB" id="A0A1G8ZQG0"/>
<dbReference type="EMBL" id="FNFP01000001">
    <property type="protein sequence ID" value="SDK17339.1"/>
    <property type="molecule type" value="Genomic_DNA"/>
</dbReference>
<dbReference type="PROSITE" id="PS51257">
    <property type="entry name" value="PROKAR_LIPOPROTEIN"/>
    <property type="match status" value="1"/>
</dbReference>
<keyword evidence="2" id="KW-1185">Reference proteome</keyword>
<reference evidence="1 2" key="1">
    <citation type="submission" date="2016-10" db="EMBL/GenBank/DDBJ databases">
        <authorList>
            <person name="de Groot N.N."/>
        </authorList>
    </citation>
    <scope>NUCLEOTIDE SEQUENCE [LARGE SCALE GENOMIC DNA]</scope>
    <source>
        <strain evidence="1 2">DSM 18346</strain>
    </source>
</reference>
<accession>A0A1G8ZQG0</accession>